<gene>
    <name evidence="1" type="ORF">BJX68DRAFT_263795</name>
</gene>
<sequence length="799" mass="91014">MSQHTQNILQHSTASLHYFVLWMGNGHRSTSFIRLWEFPESTPADEWYQVQANILEAVFCRAFRSHHGMLDHPDTGQVTATRYFGLNVMSPLVQGYGLDTYLRTKANAGPARSPDSQIRHWAVFNPKQKKGVSDRSRRPIFQRDFCGAVRRALGEKAEPVLDYLQLDLEILDDTRLANTPPYIGNVKAPLGFVLDYEKVSAAQDTPLEPTDSQIKQLVLPWSLRKCLFTDNNVIAWTYNFRAHTQLNPGDLAMLARNKRSSHGNSHRAMLDQIHARIIFLCGPRAEKAIREALRCPIRYTLELSGFEYPVYLDDAAEFDKRLYIRIPELPAEIWSNEPKHSVKLAEALRFGINILGLKNLRPYFFESSSVMGFILGQARRERLGELPMTVETVDEGIKLWLARKGLGEKEDLEKIEHLGGSLSRGLLMVLHALPRREKNGTKVPQARRPSSGSESKVRCHEKFDVRRYSALTEFVNDKVKERERKYTDLIANLPQGHPGIPSTLNPISTVEREASPGLPKYEVVDEDNTSDGHDLFDNEAAVALTSFSLLGEREATAVGEIGSLLLDRQTSAHHSVWKGLERLGLKKRLVNESALEPEIADLTSLVDSICDRELMDLDKAPPSDPMATDYMRRRRQTAGRGSEARRRINPNSGVRNWLDEASLFRDKVYEYTFNDNTRGNNRQIRIGHCPIYLDRHVDIGDGRFWIRIEIYDDEKRHPSVYATSSTEQDPGKRLAFVVKYYDSTGFEQSFYPQQNGTCALYRANSLVDILLYRKSALEILETPRRFLSKRGGGVYTSHR</sequence>
<evidence type="ECO:0000313" key="2">
    <source>
        <dbReference type="Proteomes" id="UP001610444"/>
    </source>
</evidence>
<keyword evidence="2" id="KW-1185">Reference proteome</keyword>
<dbReference type="EMBL" id="JBFXLR010000008">
    <property type="protein sequence ID" value="KAL2856309.1"/>
    <property type="molecule type" value="Genomic_DNA"/>
</dbReference>
<comment type="caution">
    <text evidence="1">The sequence shown here is derived from an EMBL/GenBank/DDBJ whole genome shotgun (WGS) entry which is preliminary data.</text>
</comment>
<name>A0ABR4KVL5_9EURO</name>
<dbReference type="GeneID" id="98159945"/>
<dbReference type="Proteomes" id="UP001610444">
    <property type="component" value="Unassembled WGS sequence"/>
</dbReference>
<protein>
    <submittedName>
        <fullName evidence="1">Uncharacterized protein</fullName>
    </submittedName>
</protein>
<proteinExistence type="predicted"/>
<dbReference type="RefSeq" id="XP_070902467.1">
    <property type="nucleotide sequence ID" value="XM_071044781.1"/>
</dbReference>
<organism evidence="1 2">
    <name type="scientific">Aspergillus pseudodeflectus</name>
    <dbReference type="NCBI Taxonomy" id="176178"/>
    <lineage>
        <taxon>Eukaryota</taxon>
        <taxon>Fungi</taxon>
        <taxon>Dikarya</taxon>
        <taxon>Ascomycota</taxon>
        <taxon>Pezizomycotina</taxon>
        <taxon>Eurotiomycetes</taxon>
        <taxon>Eurotiomycetidae</taxon>
        <taxon>Eurotiales</taxon>
        <taxon>Aspergillaceae</taxon>
        <taxon>Aspergillus</taxon>
        <taxon>Aspergillus subgen. Nidulantes</taxon>
    </lineage>
</organism>
<accession>A0ABR4KVL5</accession>
<reference evidence="1 2" key="1">
    <citation type="submission" date="2024-07" db="EMBL/GenBank/DDBJ databases">
        <title>Section-level genome sequencing and comparative genomics of Aspergillus sections Usti and Cavernicolus.</title>
        <authorList>
            <consortium name="Lawrence Berkeley National Laboratory"/>
            <person name="Nybo J.L."/>
            <person name="Vesth T.C."/>
            <person name="Theobald S."/>
            <person name="Frisvad J.C."/>
            <person name="Larsen T.O."/>
            <person name="Kjaerboelling I."/>
            <person name="Rothschild-Mancinelli K."/>
            <person name="Lyhne E.K."/>
            <person name="Kogle M.E."/>
            <person name="Barry K."/>
            <person name="Clum A."/>
            <person name="Na H."/>
            <person name="Ledsgaard L."/>
            <person name="Lin J."/>
            <person name="Lipzen A."/>
            <person name="Kuo A."/>
            <person name="Riley R."/>
            <person name="Mondo S."/>
            <person name="LaButti K."/>
            <person name="Haridas S."/>
            <person name="Pangalinan J."/>
            <person name="Salamov A.A."/>
            <person name="Simmons B.A."/>
            <person name="Magnuson J.K."/>
            <person name="Chen J."/>
            <person name="Drula E."/>
            <person name="Henrissat B."/>
            <person name="Wiebenga A."/>
            <person name="Lubbers R.J."/>
            <person name="Gomes A.C."/>
            <person name="Macurrencykelacurrency M.R."/>
            <person name="Stajich J."/>
            <person name="Grigoriev I.V."/>
            <person name="Mortensen U.H."/>
            <person name="De vries R.P."/>
            <person name="Baker S.E."/>
            <person name="Andersen M.R."/>
        </authorList>
    </citation>
    <scope>NUCLEOTIDE SEQUENCE [LARGE SCALE GENOMIC DNA]</scope>
    <source>
        <strain evidence="1 2">CBS 756.74</strain>
    </source>
</reference>
<evidence type="ECO:0000313" key="1">
    <source>
        <dbReference type="EMBL" id="KAL2856309.1"/>
    </source>
</evidence>